<dbReference type="EMBL" id="VMNW02000031">
    <property type="protein sequence ID" value="KAA9159103.1"/>
    <property type="molecule type" value="Genomic_DNA"/>
</dbReference>
<organism evidence="2 3">
    <name type="scientific">Amycolatopsis acidicola</name>
    <dbReference type="NCBI Taxonomy" id="2596893"/>
    <lineage>
        <taxon>Bacteria</taxon>
        <taxon>Bacillati</taxon>
        <taxon>Actinomycetota</taxon>
        <taxon>Actinomycetes</taxon>
        <taxon>Pseudonocardiales</taxon>
        <taxon>Pseudonocardiaceae</taxon>
        <taxon>Amycolatopsis</taxon>
    </lineage>
</organism>
<evidence type="ECO:0000313" key="2">
    <source>
        <dbReference type="EMBL" id="KAA9159103.1"/>
    </source>
</evidence>
<dbReference type="Proteomes" id="UP000319769">
    <property type="component" value="Unassembled WGS sequence"/>
</dbReference>
<dbReference type="GO" id="GO:0016810">
    <property type="term" value="F:hydrolase activity, acting on carbon-nitrogen (but not peptide) bonds"/>
    <property type="evidence" value="ECO:0007669"/>
    <property type="project" value="InterPro"/>
</dbReference>
<dbReference type="InterPro" id="IPR033932">
    <property type="entry name" value="YtcJ-like"/>
</dbReference>
<sequence length="498" mass="52750">MHAGRPKAAKMGVWNGRIVGFDDDLSGLEAGTVVDAGGRVVLPGFIDSHTHLGLTGLRGRAVDIAGLALGDAVAAIEAAAAGREPGGWVEVVGYDPRALGRKLAASDLSGGSCEGRKIWVRDISSHSSVVSPAVLEAAGITSGELLDGRLEEDDQQIVLDQRLPYPPEDIEEGLLAAGKTCLAQGITTCVEAGVGGGGASLRHDELSVYLAMAEAGTLPLRTCLMLTGEAVPHFESLGLAAGFGGDWLSVHAQKMWLDGGMLVRSAAVTEPFVGSEHPGALLGEEEEILERIVAAHRAGWQLAIHAIGDRAIDAALDGLLAAQEKYPRADARHRIEHAGMVREDHLPVMGRLGLGVGSQPCFLWDSGDDYANIVGPHRVPWLYRGKSFLDNGIKLLGSTDRPLPGSPLRGIQFFVERRSSSGRSLAPEERISRHEAVAAFTATAAWGSRREHLLGTLEVGKAADYVVLEEDPFAVETSRIGDIPVAATYIDGVPRWQR</sequence>
<feature type="domain" description="Amidohydrolase 3" evidence="1">
    <location>
        <begin position="33"/>
        <end position="493"/>
    </location>
</feature>
<comment type="caution">
    <text evidence="2">The sequence shown here is derived from an EMBL/GenBank/DDBJ whole genome shotgun (WGS) entry which is preliminary data.</text>
</comment>
<name>A0A5N0UZM8_9PSEU</name>
<dbReference type="Gene3D" id="2.30.40.10">
    <property type="entry name" value="Urease, subunit C, domain 1"/>
    <property type="match status" value="1"/>
</dbReference>
<dbReference type="PANTHER" id="PTHR22642">
    <property type="entry name" value="IMIDAZOLONEPROPIONASE"/>
    <property type="match status" value="1"/>
</dbReference>
<keyword evidence="3" id="KW-1185">Reference proteome</keyword>
<accession>A0A5N0UZM8</accession>
<protein>
    <submittedName>
        <fullName evidence="2">Amidohydrolase family protein</fullName>
    </submittedName>
</protein>
<dbReference type="PANTHER" id="PTHR22642:SF2">
    <property type="entry name" value="PROTEIN LONG AFTER FAR-RED 3"/>
    <property type="match status" value="1"/>
</dbReference>
<dbReference type="InterPro" id="IPR011059">
    <property type="entry name" value="Metal-dep_hydrolase_composite"/>
</dbReference>
<dbReference type="Gene3D" id="3.20.20.140">
    <property type="entry name" value="Metal-dependent hydrolases"/>
    <property type="match status" value="1"/>
</dbReference>
<dbReference type="SUPFAM" id="SSF51556">
    <property type="entry name" value="Metallo-dependent hydrolases"/>
    <property type="match status" value="1"/>
</dbReference>
<reference evidence="2" key="1">
    <citation type="submission" date="2019-09" db="EMBL/GenBank/DDBJ databases">
        <authorList>
            <person name="Teo W.F.A."/>
            <person name="Duangmal K."/>
        </authorList>
    </citation>
    <scope>NUCLEOTIDE SEQUENCE [LARGE SCALE GENOMIC DNA]</scope>
    <source>
        <strain evidence="2">K81G1</strain>
    </source>
</reference>
<evidence type="ECO:0000259" key="1">
    <source>
        <dbReference type="Pfam" id="PF07969"/>
    </source>
</evidence>
<dbReference type="SUPFAM" id="SSF51338">
    <property type="entry name" value="Composite domain of metallo-dependent hydrolases"/>
    <property type="match status" value="1"/>
</dbReference>
<dbReference type="InterPro" id="IPR032466">
    <property type="entry name" value="Metal_Hydrolase"/>
</dbReference>
<dbReference type="Gene3D" id="3.10.310.70">
    <property type="match status" value="1"/>
</dbReference>
<dbReference type="AlphaFoldDB" id="A0A5N0UZM8"/>
<evidence type="ECO:0000313" key="3">
    <source>
        <dbReference type="Proteomes" id="UP000319769"/>
    </source>
</evidence>
<dbReference type="InterPro" id="IPR013108">
    <property type="entry name" value="Amidohydro_3"/>
</dbReference>
<dbReference type="OrthoDB" id="3173428at2"/>
<dbReference type="CDD" id="cd01300">
    <property type="entry name" value="YtcJ_like"/>
    <property type="match status" value="1"/>
</dbReference>
<proteinExistence type="predicted"/>
<dbReference type="Pfam" id="PF07969">
    <property type="entry name" value="Amidohydro_3"/>
    <property type="match status" value="1"/>
</dbReference>
<gene>
    <name evidence="2" type="ORF">FPZ12_021185</name>
</gene>